<dbReference type="PANTHER" id="PTHR30071">
    <property type="entry name" value="HEME EXPORTER PROTEIN C"/>
    <property type="match status" value="1"/>
</dbReference>
<dbReference type="EMBL" id="BKBW01000004">
    <property type="protein sequence ID" value="GEQ75632.1"/>
    <property type="molecule type" value="Genomic_DNA"/>
</dbReference>
<dbReference type="AlphaFoldDB" id="A0A5A7MD70"/>
<comment type="similarity">
    <text evidence="3 9">Belongs to the CcmC/CycZ/HelC family.</text>
</comment>
<dbReference type="InterPro" id="IPR002541">
    <property type="entry name" value="Cyt_c_assembly"/>
</dbReference>
<evidence type="ECO:0000313" key="12">
    <source>
        <dbReference type="Proteomes" id="UP000323105"/>
    </source>
</evidence>
<dbReference type="GO" id="GO:0005886">
    <property type="term" value="C:plasma membrane"/>
    <property type="evidence" value="ECO:0007669"/>
    <property type="project" value="UniProtKB-SubCell"/>
</dbReference>
<feature type="transmembrane region" description="Helical" evidence="9">
    <location>
        <begin position="29"/>
        <end position="60"/>
    </location>
</feature>
<evidence type="ECO:0000256" key="4">
    <source>
        <dbReference type="ARBA" id="ARBA00016463"/>
    </source>
</evidence>
<keyword evidence="9" id="KW-0813">Transport</keyword>
<dbReference type="Pfam" id="PF01578">
    <property type="entry name" value="Cytochrom_C_asm"/>
    <property type="match status" value="1"/>
</dbReference>
<organism evidence="11 12">
    <name type="scientific">Comamonas testosteroni</name>
    <name type="common">Pseudomonas testosteroni</name>
    <dbReference type="NCBI Taxonomy" id="285"/>
    <lineage>
        <taxon>Bacteria</taxon>
        <taxon>Pseudomonadati</taxon>
        <taxon>Pseudomonadota</taxon>
        <taxon>Betaproteobacteria</taxon>
        <taxon>Burkholderiales</taxon>
        <taxon>Comamonadaceae</taxon>
        <taxon>Comamonas</taxon>
    </lineage>
</organism>
<dbReference type="PRINTS" id="PR01386">
    <property type="entry name" value="CCMCBIOGNSIS"/>
</dbReference>
<dbReference type="GO" id="GO:0020037">
    <property type="term" value="F:heme binding"/>
    <property type="evidence" value="ECO:0007669"/>
    <property type="project" value="InterPro"/>
</dbReference>
<comment type="caution">
    <text evidence="9">Lacks conserved residue(s) required for the propagation of feature annotation.</text>
</comment>
<keyword evidence="9" id="KW-0997">Cell inner membrane</keyword>
<evidence type="ECO:0000256" key="7">
    <source>
        <dbReference type="ARBA" id="ARBA00022989"/>
    </source>
</evidence>
<dbReference type="InterPro" id="IPR003557">
    <property type="entry name" value="Cyt_c_biogenesis_CcmC"/>
</dbReference>
<comment type="subcellular location">
    <subcellularLocation>
        <location evidence="9">Cell inner membrane</location>
    </subcellularLocation>
    <subcellularLocation>
        <location evidence="2">Membrane</location>
        <topology evidence="2">Multi-pass membrane protein</topology>
    </subcellularLocation>
</comment>
<protein>
    <recommendedName>
        <fullName evidence="4 9">Heme exporter protein C</fullName>
    </recommendedName>
    <alternativeName>
        <fullName evidence="9">Cytochrome c-type biogenesis protein</fullName>
    </alternativeName>
</protein>
<evidence type="ECO:0000256" key="3">
    <source>
        <dbReference type="ARBA" id="ARBA00005840"/>
    </source>
</evidence>
<keyword evidence="8 9" id="KW-0472">Membrane</keyword>
<dbReference type="GO" id="GO:0015232">
    <property type="term" value="F:heme transmembrane transporter activity"/>
    <property type="evidence" value="ECO:0007669"/>
    <property type="project" value="InterPro"/>
</dbReference>
<evidence type="ECO:0000313" key="11">
    <source>
        <dbReference type="EMBL" id="GEQ75632.1"/>
    </source>
</evidence>
<evidence type="ECO:0000256" key="9">
    <source>
        <dbReference type="RuleBase" id="RU364092"/>
    </source>
</evidence>
<sequence>MAVLAAVLAVAGLWVGFELAPTDHQQGEVYRIIFLHVPAAWMSMFIYLVAALHAALGLIYGTRLSPLLARALAPTGALFTAIALWTGAAWGKPTWGAWWVWDARLTSELILLFLYLGYMAMVSAIEDSRRADGAGAIVLLAGVVNIPIIYFSVQWWSTLHQGASIRMDTAPSMTHTMLAGMLLMALACWAYTLAVALVRARCLILERAREESL</sequence>
<keyword evidence="6 9" id="KW-0201">Cytochrome c-type biogenesis</keyword>
<accession>A0A5A7MD70</accession>
<dbReference type="InterPro" id="IPR045062">
    <property type="entry name" value="Cyt_c_biogenesis_CcsA/CcmC"/>
</dbReference>
<keyword evidence="5 9" id="KW-0812">Transmembrane</keyword>
<evidence type="ECO:0000259" key="10">
    <source>
        <dbReference type="Pfam" id="PF01578"/>
    </source>
</evidence>
<comment type="caution">
    <text evidence="11">The sequence shown here is derived from an EMBL/GenBank/DDBJ whole genome shotgun (WGS) entry which is preliminary data.</text>
</comment>
<feature type="domain" description="Cytochrome c assembly protein" evidence="10">
    <location>
        <begin position="6"/>
        <end position="160"/>
    </location>
</feature>
<feature type="transmembrane region" description="Helical" evidence="9">
    <location>
        <begin position="137"/>
        <end position="157"/>
    </location>
</feature>
<feature type="transmembrane region" description="Helical" evidence="9">
    <location>
        <begin position="105"/>
        <end position="125"/>
    </location>
</feature>
<evidence type="ECO:0000256" key="2">
    <source>
        <dbReference type="ARBA" id="ARBA00004141"/>
    </source>
</evidence>
<gene>
    <name evidence="9 11" type="primary">ccmC</name>
    <name evidence="11" type="ORF">CTTA_2637</name>
</gene>
<keyword evidence="7 9" id="KW-1133">Transmembrane helix</keyword>
<dbReference type="Proteomes" id="UP000323105">
    <property type="component" value="Unassembled WGS sequence"/>
</dbReference>
<dbReference type="PANTHER" id="PTHR30071:SF1">
    <property type="entry name" value="CYTOCHROME B_B6 PROTEIN-RELATED"/>
    <property type="match status" value="1"/>
</dbReference>
<name>A0A5A7MD70_COMTE</name>
<dbReference type="NCBIfam" id="TIGR01191">
    <property type="entry name" value="ccmC"/>
    <property type="match status" value="1"/>
</dbReference>
<evidence type="ECO:0000256" key="5">
    <source>
        <dbReference type="ARBA" id="ARBA00022692"/>
    </source>
</evidence>
<keyword evidence="9" id="KW-1003">Cell membrane</keyword>
<comment type="function">
    <text evidence="1 9">Required for the export of heme to the periplasm for the biogenesis of c-type cytochromes.</text>
</comment>
<feature type="transmembrane region" description="Helical" evidence="9">
    <location>
        <begin position="177"/>
        <end position="198"/>
    </location>
</feature>
<evidence type="ECO:0000256" key="8">
    <source>
        <dbReference type="ARBA" id="ARBA00023136"/>
    </source>
</evidence>
<feature type="transmembrane region" description="Helical" evidence="9">
    <location>
        <begin position="67"/>
        <end position="85"/>
    </location>
</feature>
<evidence type="ECO:0000256" key="6">
    <source>
        <dbReference type="ARBA" id="ARBA00022748"/>
    </source>
</evidence>
<evidence type="ECO:0000256" key="1">
    <source>
        <dbReference type="ARBA" id="ARBA00002442"/>
    </source>
</evidence>
<dbReference type="GO" id="GO:0017004">
    <property type="term" value="P:cytochrome complex assembly"/>
    <property type="evidence" value="ECO:0007669"/>
    <property type="project" value="UniProtKB-KW"/>
</dbReference>
<reference evidence="11 12" key="1">
    <citation type="journal article" date="2019" name="Microbiol. Resour. Announc.">
        <title>Draft Genome Sequence of Comamonas testosteroni TA441, a Bacterium That Has a Cryptic Phenol Degradation Gene Cluster.</title>
        <authorList>
            <person name="Arai H."/>
            <person name="Ishii M."/>
        </authorList>
    </citation>
    <scope>NUCLEOTIDE SEQUENCE [LARGE SCALE GENOMIC DNA]</scope>
    <source>
        <strain evidence="11 12">TA441</strain>
    </source>
</reference>
<proteinExistence type="inferred from homology"/>